<keyword evidence="2" id="KW-0472">Membrane</keyword>
<proteinExistence type="predicted"/>
<organism evidence="3 4">
    <name type="scientific">Pseudaeromonas sharmana</name>
    <dbReference type="NCBI Taxonomy" id="328412"/>
    <lineage>
        <taxon>Bacteria</taxon>
        <taxon>Pseudomonadati</taxon>
        <taxon>Pseudomonadota</taxon>
        <taxon>Gammaproteobacteria</taxon>
        <taxon>Aeromonadales</taxon>
        <taxon>Aeromonadaceae</taxon>
        <taxon>Pseudaeromonas</taxon>
    </lineage>
</organism>
<evidence type="ECO:0000256" key="2">
    <source>
        <dbReference type="SAM" id="Phobius"/>
    </source>
</evidence>
<dbReference type="EMBL" id="JBHSAF010000014">
    <property type="protein sequence ID" value="MFC3913836.1"/>
    <property type="molecule type" value="Genomic_DNA"/>
</dbReference>
<comment type="caution">
    <text evidence="3">The sequence shown here is derived from an EMBL/GenBank/DDBJ whole genome shotgun (WGS) entry which is preliminary data.</text>
</comment>
<dbReference type="InterPro" id="IPR009554">
    <property type="entry name" value="Phageshock_PspB"/>
</dbReference>
<keyword evidence="1" id="KW-0175">Coiled coil</keyword>
<protein>
    <submittedName>
        <fullName evidence="3">Envelope stress response membrane protein PspB</fullName>
    </submittedName>
</protein>
<evidence type="ECO:0000313" key="3">
    <source>
        <dbReference type="EMBL" id="MFC3913836.1"/>
    </source>
</evidence>
<keyword evidence="4" id="KW-1185">Reference proteome</keyword>
<dbReference type="Proteomes" id="UP001595692">
    <property type="component" value="Unassembled WGS sequence"/>
</dbReference>
<reference evidence="4" key="1">
    <citation type="journal article" date="2019" name="Int. J. Syst. Evol. Microbiol.">
        <title>The Global Catalogue of Microorganisms (GCM) 10K type strain sequencing project: providing services to taxonomists for standard genome sequencing and annotation.</title>
        <authorList>
            <consortium name="The Broad Institute Genomics Platform"/>
            <consortium name="The Broad Institute Genome Sequencing Center for Infectious Disease"/>
            <person name="Wu L."/>
            <person name="Ma J."/>
        </authorList>
    </citation>
    <scope>NUCLEOTIDE SEQUENCE [LARGE SCALE GENOMIC DNA]</scope>
    <source>
        <strain evidence="4">CCUG 54939</strain>
    </source>
</reference>
<keyword evidence="2" id="KW-0812">Transmembrane</keyword>
<dbReference type="RefSeq" id="WP_377152250.1">
    <property type="nucleotide sequence ID" value="NZ_JBHSAF010000014.1"/>
</dbReference>
<sequence>MSMLAGLLVIPAILFVLFVAPIWLFLHYRSGRQVEQGLSDQERARLKALLAQAELLQERVHTLERLLDVEVPEWRDDESLSGDKS</sequence>
<feature type="transmembrane region" description="Helical" evidence="2">
    <location>
        <begin position="6"/>
        <end position="26"/>
    </location>
</feature>
<name>A0ABV8CPW3_9GAMM</name>
<keyword evidence="2" id="KW-1133">Transmembrane helix</keyword>
<feature type="coiled-coil region" evidence="1">
    <location>
        <begin position="39"/>
        <end position="66"/>
    </location>
</feature>
<dbReference type="NCBIfam" id="NF006993">
    <property type="entry name" value="PRK09458.1"/>
    <property type="match status" value="1"/>
</dbReference>
<gene>
    <name evidence="3" type="primary">pspB</name>
    <name evidence="3" type="ORF">ACFOSS_10205</name>
</gene>
<accession>A0ABV8CPW3</accession>
<evidence type="ECO:0000313" key="4">
    <source>
        <dbReference type="Proteomes" id="UP001595692"/>
    </source>
</evidence>
<evidence type="ECO:0000256" key="1">
    <source>
        <dbReference type="SAM" id="Coils"/>
    </source>
</evidence>
<dbReference type="NCBIfam" id="TIGR02976">
    <property type="entry name" value="phageshock_pspB"/>
    <property type="match status" value="1"/>
</dbReference>
<dbReference type="Pfam" id="PF06667">
    <property type="entry name" value="PspB"/>
    <property type="match status" value="1"/>
</dbReference>